<name>A0A6P1YGI8_9HYPH</name>
<reference evidence="1 2" key="1">
    <citation type="submission" date="2020-02" db="EMBL/GenBank/DDBJ databases">
        <authorList>
            <person name="Li G."/>
        </authorList>
    </citation>
    <scope>NUCLEOTIDE SEQUENCE [LARGE SCALE GENOMIC DNA]</scope>
    <source>
        <strain evidence="1 2">DSM 102029</strain>
    </source>
</reference>
<dbReference type="KEGG" id="apra:G3A50_00850"/>
<evidence type="ECO:0000313" key="2">
    <source>
        <dbReference type="Proteomes" id="UP000464751"/>
    </source>
</evidence>
<dbReference type="PIRSF" id="PIRSF035865">
    <property type="entry name" value="UCP035865"/>
    <property type="match status" value="1"/>
</dbReference>
<dbReference type="Pfam" id="PF10098">
    <property type="entry name" value="DUF2336"/>
    <property type="match status" value="1"/>
</dbReference>
<sequence>MIVRQFLLWVRTAPEATRGKAMSALAGAYLRSDLGAADRAEIEAALPGLLADPSPTVRLALVEALCRHPLVPADVALRLARLEGEPGQLMLACSPVLNERELIEFCEAGDATRQAAIASRARLPAPVAAALSETGHAAACLALVRNASADIPGFALGRIVSRHGHHGAIREALLARPDLPAAAHYAVIRAVAGTLSAFVAQRQWLAPDVAARVAREACDSAVVETAARQGADVRALVETLQSQSQLTPALALRALLSGQVRLFLESVSVLSGLPTDRIAALAADRSGEAFRVLYSRIGLPSGAYLAFRTALEVVQREDYLDEAEDEAGLKRRIVDTVLERYAAEGARGNQLVGVLERWKQEAAREAQTRREAA</sequence>
<dbReference type="InterPro" id="IPR014598">
    <property type="entry name" value="UCP035865"/>
</dbReference>
<organism evidence="1 2">
    <name type="scientific">Ancylobacter pratisalsi</name>
    <dbReference type="NCBI Taxonomy" id="1745854"/>
    <lineage>
        <taxon>Bacteria</taxon>
        <taxon>Pseudomonadati</taxon>
        <taxon>Pseudomonadota</taxon>
        <taxon>Alphaproteobacteria</taxon>
        <taxon>Hyphomicrobiales</taxon>
        <taxon>Xanthobacteraceae</taxon>
        <taxon>Ancylobacter</taxon>
    </lineage>
</organism>
<dbReference type="AlphaFoldDB" id="A0A6P1YGI8"/>
<gene>
    <name evidence="1" type="ORF">G3A50_00850</name>
</gene>
<dbReference type="InterPro" id="IPR019285">
    <property type="entry name" value="DUF2336"/>
</dbReference>
<dbReference type="EMBL" id="CP048630">
    <property type="protein sequence ID" value="QIB32407.1"/>
    <property type="molecule type" value="Genomic_DNA"/>
</dbReference>
<protein>
    <submittedName>
        <fullName evidence="1">DUF2336 domain-containing protein</fullName>
    </submittedName>
</protein>
<dbReference type="RefSeq" id="WP_163073348.1">
    <property type="nucleotide sequence ID" value="NZ_CP048630.1"/>
</dbReference>
<evidence type="ECO:0000313" key="1">
    <source>
        <dbReference type="EMBL" id="QIB32407.1"/>
    </source>
</evidence>
<accession>A0A6P1YGI8</accession>
<dbReference type="Proteomes" id="UP000464751">
    <property type="component" value="Chromosome"/>
</dbReference>
<proteinExistence type="predicted"/>
<keyword evidence="2" id="KW-1185">Reference proteome</keyword>